<dbReference type="PANTHER" id="PTHR18895:SF74">
    <property type="entry name" value="MTRF1L RELEASE FACTOR GLUTAMINE METHYLTRANSFERASE"/>
    <property type="match status" value="1"/>
</dbReference>
<evidence type="ECO:0000313" key="9">
    <source>
        <dbReference type="Proteomes" id="UP000600799"/>
    </source>
</evidence>
<dbReference type="PROSITE" id="PS00092">
    <property type="entry name" value="N6_MTASE"/>
    <property type="match status" value="1"/>
</dbReference>
<dbReference type="Gene3D" id="3.40.50.150">
    <property type="entry name" value="Vaccinia Virus protein VP39"/>
    <property type="match status" value="1"/>
</dbReference>
<evidence type="ECO:0000259" key="6">
    <source>
        <dbReference type="Pfam" id="PF05175"/>
    </source>
</evidence>
<dbReference type="CDD" id="cd02440">
    <property type="entry name" value="AdoMet_MTases"/>
    <property type="match status" value="1"/>
</dbReference>
<comment type="similarity">
    <text evidence="5">Belongs to the protein N5-glutamine methyltransferase family. PrmC subfamily.</text>
</comment>
<dbReference type="HAMAP" id="MF_02126">
    <property type="entry name" value="RF_methyltr_PrmC"/>
    <property type="match status" value="1"/>
</dbReference>
<feature type="domain" description="Release factor glutamine methyltransferase N-terminal" evidence="7">
    <location>
        <begin position="5"/>
        <end position="71"/>
    </location>
</feature>
<dbReference type="RefSeq" id="WP_196275585.1">
    <property type="nucleotide sequence ID" value="NZ_JADQDC010000005.1"/>
</dbReference>
<evidence type="ECO:0000256" key="5">
    <source>
        <dbReference type="HAMAP-Rule" id="MF_02126"/>
    </source>
</evidence>
<dbReference type="EC" id="2.1.1.297" evidence="5"/>
<dbReference type="InterPro" id="IPR050320">
    <property type="entry name" value="N5-glutamine_MTase"/>
</dbReference>
<dbReference type="PANTHER" id="PTHR18895">
    <property type="entry name" value="HEMK METHYLTRANSFERASE"/>
    <property type="match status" value="1"/>
</dbReference>
<feature type="binding site" evidence="5">
    <location>
        <position position="140"/>
    </location>
    <ligand>
        <name>S-adenosyl-L-methionine</name>
        <dbReference type="ChEBI" id="CHEBI:59789"/>
    </ligand>
</feature>
<dbReference type="NCBIfam" id="TIGR03534">
    <property type="entry name" value="RF_mod_PrmC"/>
    <property type="match status" value="1"/>
</dbReference>
<dbReference type="InterPro" id="IPR040758">
    <property type="entry name" value="PrmC_N"/>
</dbReference>
<feature type="binding site" evidence="5">
    <location>
        <begin position="185"/>
        <end position="188"/>
    </location>
    <ligand>
        <name>substrate</name>
    </ligand>
</feature>
<evidence type="ECO:0000256" key="1">
    <source>
        <dbReference type="ARBA" id="ARBA00022603"/>
    </source>
</evidence>
<feature type="domain" description="Methyltransferase small" evidence="6">
    <location>
        <begin position="109"/>
        <end position="193"/>
    </location>
</feature>
<evidence type="ECO:0000313" key="8">
    <source>
        <dbReference type="EMBL" id="MBF9151267.1"/>
    </source>
</evidence>
<dbReference type="EMBL" id="JADQDC010000005">
    <property type="protein sequence ID" value="MBF9151267.1"/>
    <property type="molecule type" value="Genomic_DNA"/>
</dbReference>
<dbReference type="InterPro" id="IPR007848">
    <property type="entry name" value="Small_mtfrase_dom"/>
</dbReference>
<evidence type="ECO:0000256" key="2">
    <source>
        <dbReference type="ARBA" id="ARBA00022679"/>
    </source>
</evidence>
<comment type="function">
    <text evidence="5">Methylates the class 1 translation termination release factors RF1/PrfA and RF2/PrfB on the glutamine residue of the universally conserved GGQ motif.</text>
</comment>
<dbReference type="GO" id="GO:0032259">
    <property type="term" value="P:methylation"/>
    <property type="evidence" value="ECO:0007669"/>
    <property type="project" value="UniProtKB-KW"/>
</dbReference>
<organism evidence="8 9">
    <name type="scientific">Novosphingobium jiangmenense</name>
    <dbReference type="NCBI Taxonomy" id="2791981"/>
    <lineage>
        <taxon>Bacteria</taxon>
        <taxon>Pseudomonadati</taxon>
        <taxon>Pseudomonadota</taxon>
        <taxon>Alphaproteobacteria</taxon>
        <taxon>Sphingomonadales</taxon>
        <taxon>Sphingomonadaceae</taxon>
        <taxon>Novosphingobium</taxon>
    </lineage>
</organism>
<keyword evidence="1 5" id="KW-0489">Methyltransferase</keyword>
<accession>A0ABS0HG67</accession>
<name>A0ABS0HG67_9SPHN</name>
<proteinExistence type="inferred from homology"/>
<comment type="caution">
    <text evidence="8">The sequence shown here is derived from an EMBL/GenBank/DDBJ whole genome shotgun (WGS) entry which is preliminary data.</text>
</comment>
<feature type="binding site" evidence="5">
    <location>
        <position position="185"/>
    </location>
    <ligand>
        <name>S-adenosyl-L-methionine</name>
        <dbReference type="ChEBI" id="CHEBI:59789"/>
    </ligand>
</feature>
<dbReference type="Pfam" id="PF17827">
    <property type="entry name" value="PrmC_N"/>
    <property type="match status" value="1"/>
</dbReference>
<dbReference type="InterPro" id="IPR002052">
    <property type="entry name" value="DNA_methylase_N6_adenine_CS"/>
</dbReference>
<dbReference type="SUPFAM" id="SSF53335">
    <property type="entry name" value="S-adenosyl-L-methionine-dependent methyltransferases"/>
    <property type="match status" value="1"/>
</dbReference>
<feature type="binding site" evidence="5">
    <location>
        <position position="167"/>
    </location>
    <ligand>
        <name>S-adenosyl-L-methionine</name>
        <dbReference type="ChEBI" id="CHEBI:59789"/>
    </ligand>
</feature>
<comment type="catalytic activity">
    <reaction evidence="4 5">
        <text>L-glutaminyl-[peptide chain release factor] + S-adenosyl-L-methionine = N(5)-methyl-L-glutaminyl-[peptide chain release factor] + S-adenosyl-L-homocysteine + H(+)</text>
        <dbReference type="Rhea" id="RHEA:42896"/>
        <dbReference type="Rhea" id="RHEA-COMP:10271"/>
        <dbReference type="Rhea" id="RHEA-COMP:10272"/>
        <dbReference type="ChEBI" id="CHEBI:15378"/>
        <dbReference type="ChEBI" id="CHEBI:30011"/>
        <dbReference type="ChEBI" id="CHEBI:57856"/>
        <dbReference type="ChEBI" id="CHEBI:59789"/>
        <dbReference type="ChEBI" id="CHEBI:61891"/>
        <dbReference type="EC" id="2.1.1.297"/>
    </reaction>
</comment>
<feature type="binding site" evidence="5">
    <location>
        <begin position="117"/>
        <end position="121"/>
    </location>
    <ligand>
        <name>S-adenosyl-L-methionine</name>
        <dbReference type="ChEBI" id="CHEBI:59789"/>
    </ligand>
</feature>
<dbReference type="InterPro" id="IPR019874">
    <property type="entry name" value="RF_methyltr_PrmC"/>
</dbReference>
<dbReference type="Gene3D" id="1.10.8.10">
    <property type="entry name" value="DNA helicase RuvA subunit, C-terminal domain"/>
    <property type="match status" value="1"/>
</dbReference>
<gene>
    <name evidence="5 8" type="primary">prmC</name>
    <name evidence="8" type="ORF">I2488_09670</name>
</gene>
<evidence type="ECO:0000256" key="3">
    <source>
        <dbReference type="ARBA" id="ARBA00022691"/>
    </source>
</evidence>
<evidence type="ECO:0000259" key="7">
    <source>
        <dbReference type="Pfam" id="PF17827"/>
    </source>
</evidence>
<sequence>MKVGEALRAAADRLSATSDTARLDAEVLMAHALGCSRTDLLLRLMAAPVPDGFAALVERRMGHEPVAYITGSAEFYGLELAVSPAVLIPRGDTEALVEAAREAFAGKAAPARVLDLGTGSGALLLAALSLWPEAEGVAIERSSEALAVARANALRHAPTARVLEGDWTRAGWAQGLGTFDLVLSNPPYVEADAELDASVREHEPASALFSGPEGLDDYRILVPQLPGLLSERGVAIVEIGWTQADAVSDIARAAGMTTRVHVDLAGRKRAVEMAQIPNIPLGKGPAAH</sequence>
<dbReference type="GO" id="GO:0102559">
    <property type="term" value="F:peptide chain release factor N(5)-glutamine methyltransferase activity"/>
    <property type="evidence" value="ECO:0007669"/>
    <property type="project" value="UniProtKB-EC"/>
</dbReference>
<dbReference type="Pfam" id="PF05175">
    <property type="entry name" value="MTS"/>
    <property type="match status" value="1"/>
</dbReference>
<dbReference type="Proteomes" id="UP000600799">
    <property type="component" value="Unassembled WGS sequence"/>
</dbReference>
<keyword evidence="9" id="KW-1185">Reference proteome</keyword>
<dbReference type="InterPro" id="IPR004556">
    <property type="entry name" value="HemK-like"/>
</dbReference>
<keyword evidence="2 5" id="KW-0808">Transferase</keyword>
<keyword evidence="3 5" id="KW-0949">S-adenosyl-L-methionine</keyword>
<protein>
    <recommendedName>
        <fullName evidence="5">Release factor glutamine methyltransferase</fullName>
        <shortName evidence="5">RF MTase</shortName>
        <ecNumber evidence="5">2.1.1.297</ecNumber>
    </recommendedName>
    <alternativeName>
        <fullName evidence="5">N5-glutamine methyltransferase PrmC</fullName>
    </alternativeName>
    <alternativeName>
        <fullName evidence="5">Protein-(glutamine-N5) MTase PrmC</fullName>
    </alternativeName>
    <alternativeName>
        <fullName evidence="5">Protein-glutamine N-methyltransferase PrmC</fullName>
    </alternativeName>
</protein>
<evidence type="ECO:0000256" key="4">
    <source>
        <dbReference type="ARBA" id="ARBA00048391"/>
    </source>
</evidence>
<reference evidence="8 9" key="1">
    <citation type="submission" date="2020-11" db="EMBL/GenBank/DDBJ databases">
        <title>The genome sequence of Novosphingobium sp. 1Y9A.</title>
        <authorList>
            <person name="Liu Y."/>
        </authorList>
    </citation>
    <scope>NUCLEOTIDE SEQUENCE [LARGE SCALE GENOMIC DNA]</scope>
    <source>
        <strain evidence="8 9">1Y9A</strain>
    </source>
</reference>
<dbReference type="InterPro" id="IPR029063">
    <property type="entry name" value="SAM-dependent_MTases_sf"/>
</dbReference>
<dbReference type="NCBIfam" id="TIGR00536">
    <property type="entry name" value="hemK_fam"/>
    <property type="match status" value="1"/>
</dbReference>